<dbReference type="Pfam" id="PF25137">
    <property type="entry name" value="ADH_Fe_C"/>
    <property type="match status" value="1"/>
</dbReference>
<comment type="catalytic activity">
    <reaction evidence="6">
        <text>4-hydroxybutanoate + 2-oxoglutarate = (R)-2-hydroxyglutarate + succinate semialdehyde</text>
        <dbReference type="Rhea" id="RHEA:24734"/>
        <dbReference type="ChEBI" id="CHEBI:15801"/>
        <dbReference type="ChEBI" id="CHEBI:16724"/>
        <dbReference type="ChEBI" id="CHEBI:16810"/>
        <dbReference type="ChEBI" id="CHEBI:57706"/>
        <dbReference type="EC" id="1.1.99.24"/>
    </reaction>
</comment>
<dbReference type="SUPFAM" id="SSF56796">
    <property type="entry name" value="Dehydroquinate synthase-like"/>
    <property type="match status" value="1"/>
</dbReference>
<organism evidence="9 10">
    <name type="scientific">Polyangium spumosum</name>
    <dbReference type="NCBI Taxonomy" id="889282"/>
    <lineage>
        <taxon>Bacteria</taxon>
        <taxon>Pseudomonadati</taxon>
        <taxon>Myxococcota</taxon>
        <taxon>Polyangia</taxon>
        <taxon>Polyangiales</taxon>
        <taxon>Polyangiaceae</taxon>
        <taxon>Polyangium</taxon>
    </lineage>
</organism>
<keyword evidence="4" id="KW-0809">Transit peptide</keyword>
<evidence type="ECO:0000256" key="2">
    <source>
        <dbReference type="ARBA" id="ARBA00010005"/>
    </source>
</evidence>
<evidence type="ECO:0000259" key="7">
    <source>
        <dbReference type="Pfam" id="PF00465"/>
    </source>
</evidence>
<dbReference type="InterPro" id="IPR039697">
    <property type="entry name" value="Alcohol_dehydrogenase_Fe"/>
</dbReference>
<evidence type="ECO:0000256" key="5">
    <source>
        <dbReference type="ARBA" id="ARBA00023002"/>
    </source>
</evidence>
<dbReference type="RefSeq" id="WP_153822961.1">
    <property type="nucleotide sequence ID" value="NZ_WJIE01000010.1"/>
</dbReference>
<proteinExistence type="inferred from homology"/>
<dbReference type="InterPro" id="IPR018211">
    <property type="entry name" value="ADH_Fe_CS"/>
</dbReference>
<evidence type="ECO:0000313" key="10">
    <source>
        <dbReference type="Proteomes" id="UP000440224"/>
    </source>
</evidence>
<sequence>MGYCLGYALIEGGDAAFSMDASAVTFGPGALAEVGAEATSLGLRRVALFTDARIGKLPPVDEARRSLERAGIDVVVYDEVHIEPTDRSFVEAARFAAEGRFDGYVSVGGGSVIDTCKAALLYATYPADFDAYVNRPIGEGREVPGPLPPHVACPTTTGTGAECTGIAVFDDTRRKAKTGIASRRLRPTRALVDPSATRTMPRSVVAASGFDVVSHALESYTARPFSTRPRASAANQRPMSQGANPWSDMGCKSALDLAGRYLLRAVADAEDEEALEAMAWAATLAGIAFGNAGVHLPHAMSYAVSGLCRSFTMPGYPEGEPLVPHGVSVVVNAPSVFRALAKTNPSRHLEAAAMLGAETRGAGPEDAGEVLATHLSGMMRAAGVPNGLAGVGYGEADVEALAAGTIVQARLVANAPCGVDEEGLRALFRGAFTYW</sequence>
<gene>
    <name evidence="9" type="ORF">GF068_30200</name>
</gene>
<evidence type="ECO:0000256" key="3">
    <source>
        <dbReference type="ARBA" id="ARBA00013182"/>
    </source>
</evidence>
<comment type="caution">
    <text evidence="9">The sequence shown here is derived from an EMBL/GenBank/DDBJ whole genome shotgun (WGS) entry which is preliminary data.</text>
</comment>
<dbReference type="GO" id="GO:0004022">
    <property type="term" value="F:alcohol dehydrogenase (NAD+) activity"/>
    <property type="evidence" value="ECO:0007669"/>
    <property type="project" value="InterPro"/>
</dbReference>
<dbReference type="Gene3D" id="3.40.50.1970">
    <property type="match status" value="1"/>
</dbReference>
<dbReference type="InterPro" id="IPR056798">
    <property type="entry name" value="ADH_Fe_C"/>
</dbReference>
<feature type="domain" description="Fe-containing alcohol dehydrogenase-like C-terminal" evidence="8">
    <location>
        <begin position="240"/>
        <end position="431"/>
    </location>
</feature>
<keyword evidence="5" id="KW-0560">Oxidoreductase</keyword>
<evidence type="ECO:0000256" key="1">
    <source>
        <dbReference type="ARBA" id="ARBA00000813"/>
    </source>
</evidence>
<dbReference type="PROSITE" id="PS00913">
    <property type="entry name" value="ADH_IRON_1"/>
    <property type="match status" value="1"/>
</dbReference>
<dbReference type="InterPro" id="IPR001670">
    <property type="entry name" value="ADH_Fe/GldA"/>
</dbReference>
<reference evidence="9 10" key="1">
    <citation type="submission" date="2019-10" db="EMBL/GenBank/DDBJ databases">
        <title>A soil myxobacterium in the family Polyangiaceae.</title>
        <authorList>
            <person name="Li Y."/>
            <person name="Wang J."/>
        </authorList>
    </citation>
    <scope>NUCLEOTIDE SEQUENCE [LARGE SCALE GENOMIC DNA]</scope>
    <source>
        <strain evidence="9 10">DSM 14734</strain>
    </source>
</reference>
<dbReference type="Gene3D" id="1.20.1090.10">
    <property type="entry name" value="Dehydroquinate synthase-like - alpha domain"/>
    <property type="match status" value="1"/>
</dbReference>
<evidence type="ECO:0000313" key="9">
    <source>
        <dbReference type="EMBL" id="MRG96162.1"/>
    </source>
</evidence>
<dbReference type="EC" id="1.1.99.24" evidence="3"/>
<dbReference type="InterPro" id="IPR042157">
    <property type="entry name" value="HOT"/>
</dbReference>
<dbReference type="GO" id="GO:0047988">
    <property type="term" value="F:hydroxyacid-oxoacid transhydrogenase activity"/>
    <property type="evidence" value="ECO:0007669"/>
    <property type="project" value="UniProtKB-EC"/>
</dbReference>
<accession>A0A6N7PVA0</accession>
<name>A0A6N7PVA0_9BACT</name>
<protein>
    <recommendedName>
        <fullName evidence="3">hydroxyacid-oxoacid transhydrogenase</fullName>
        <ecNumber evidence="3">1.1.99.24</ecNumber>
    </recommendedName>
</protein>
<evidence type="ECO:0000256" key="4">
    <source>
        <dbReference type="ARBA" id="ARBA00022946"/>
    </source>
</evidence>
<dbReference type="PANTHER" id="PTHR11496:SF83">
    <property type="entry name" value="HYDROXYACID-OXOACID TRANSHYDROGENASE, MITOCHONDRIAL"/>
    <property type="match status" value="1"/>
</dbReference>
<dbReference type="FunFam" id="3.40.50.1970:FF:000003">
    <property type="entry name" value="Alcohol dehydrogenase, iron-containing"/>
    <property type="match status" value="1"/>
</dbReference>
<dbReference type="AlphaFoldDB" id="A0A6N7PVA0"/>
<dbReference type="CDD" id="cd08190">
    <property type="entry name" value="HOT"/>
    <property type="match status" value="1"/>
</dbReference>
<comment type="catalytic activity">
    <reaction evidence="1">
        <text>(S)-3-hydroxybutanoate + 2-oxoglutarate = (R)-2-hydroxyglutarate + acetoacetate</text>
        <dbReference type="Rhea" id="RHEA:23048"/>
        <dbReference type="ChEBI" id="CHEBI:11047"/>
        <dbReference type="ChEBI" id="CHEBI:13705"/>
        <dbReference type="ChEBI" id="CHEBI:15801"/>
        <dbReference type="ChEBI" id="CHEBI:16810"/>
        <dbReference type="EC" id="1.1.99.24"/>
    </reaction>
</comment>
<feature type="domain" description="Alcohol dehydrogenase iron-type/glycerol dehydrogenase GldA" evidence="7">
    <location>
        <begin position="23"/>
        <end position="194"/>
    </location>
</feature>
<dbReference type="PANTHER" id="PTHR11496">
    <property type="entry name" value="ALCOHOL DEHYDROGENASE"/>
    <property type="match status" value="1"/>
</dbReference>
<dbReference type="OrthoDB" id="9778433at2"/>
<keyword evidence="10" id="KW-1185">Reference proteome</keyword>
<dbReference type="Pfam" id="PF00465">
    <property type="entry name" value="Fe-ADH"/>
    <property type="match status" value="1"/>
</dbReference>
<evidence type="ECO:0000259" key="8">
    <source>
        <dbReference type="Pfam" id="PF25137"/>
    </source>
</evidence>
<evidence type="ECO:0000256" key="6">
    <source>
        <dbReference type="ARBA" id="ARBA00049496"/>
    </source>
</evidence>
<dbReference type="Proteomes" id="UP000440224">
    <property type="component" value="Unassembled WGS sequence"/>
</dbReference>
<dbReference type="EMBL" id="WJIE01000010">
    <property type="protein sequence ID" value="MRG96162.1"/>
    <property type="molecule type" value="Genomic_DNA"/>
</dbReference>
<dbReference type="GO" id="GO:0046872">
    <property type="term" value="F:metal ion binding"/>
    <property type="evidence" value="ECO:0007669"/>
    <property type="project" value="InterPro"/>
</dbReference>
<comment type="similarity">
    <text evidence="2">Belongs to the iron-containing alcohol dehydrogenase family. Hydroxyacid-oxoacid transhydrogenase subfamily.</text>
</comment>